<sequence length="262" mass="29870">MFLAATGNTVTPNQKKKFLNPVRDLGGKQNDVAKLISAGFGVTIAGVDCYLLMERIAMPVTYCKYGRRKRLQFMALVQKPTSDVLQSQLLCMCHFRSDNYTCPHTTDLSCRNVLPLQGAVTLMEKSQQRDWRHNQTLNFYNVCETCITYEPKQTDHISLTISCKPTTLSCDTMADYMIRQGEVERNFNFSSIVYGKSESGDYFVDMITLTLDPWTIHTALWPRTSSAMSFASFAATRRADVTTRIPWVYSRFERTARTRADL</sequence>
<evidence type="ECO:0000313" key="2">
    <source>
        <dbReference type="Proteomes" id="UP000566819"/>
    </source>
</evidence>
<name>A0A8H4RW33_9HELO</name>
<comment type="caution">
    <text evidence="1">The sequence shown here is derived from an EMBL/GenBank/DDBJ whole genome shotgun (WGS) entry which is preliminary data.</text>
</comment>
<reference evidence="1 2" key="1">
    <citation type="submission" date="2020-03" db="EMBL/GenBank/DDBJ databases">
        <title>Draft Genome Sequence of Cudoniella acicularis.</title>
        <authorList>
            <person name="Buettner E."/>
            <person name="Kellner H."/>
        </authorList>
    </citation>
    <scope>NUCLEOTIDE SEQUENCE [LARGE SCALE GENOMIC DNA]</scope>
    <source>
        <strain evidence="1 2">DSM 108380</strain>
    </source>
</reference>
<dbReference type="AlphaFoldDB" id="A0A8H4RW33"/>
<proteinExistence type="predicted"/>
<evidence type="ECO:0000313" key="1">
    <source>
        <dbReference type="EMBL" id="KAF4636513.1"/>
    </source>
</evidence>
<dbReference type="Proteomes" id="UP000566819">
    <property type="component" value="Unassembled WGS sequence"/>
</dbReference>
<accession>A0A8H4RW33</accession>
<gene>
    <name evidence="1" type="ORF">G7Y89_g1580</name>
</gene>
<dbReference type="EMBL" id="JAAMPI010000062">
    <property type="protein sequence ID" value="KAF4636513.1"/>
    <property type="molecule type" value="Genomic_DNA"/>
</dbReference>
<protein>
    <submittedName>
        <fullName evidence="1">Uncharacterized protein</fullName>
    </submittedName>
</protein>
<keyword evidence="2" id="KW-1185">Reference proteome</keyword>
<organism evidence="1 2">
    <name type="scientific">Cudoniella acicularis</name>
    <dbReference type="NCBI Taxonomy" id="354080"/>
    <lineage>
        <taxon>Eukaryota</taxon>
        <taxon>Fungi</taxon>
        <taxon>Dikarya</taxon>
        <taxon>Ascomycota</taxon>
        <taxon>Pezizomycotina</taxon>
        <taxon>Leotiomycetes</taxon>
        <taxon>Helotiales</taxon>
        <taxon>Tricladiaceae</taxon>
        <taxon>Cudoniella</taxon>
    </lineage>
</organism>
<dbReference type="OrthoDB" id="3791002at2759"/>